<evidence type="ECO:0008006" key="4">
    <source>
        <dbReference type="Google" id="ProtNLM"/>
    </source>
</evidence>
<dbReference type="InterPro" id="IPR037176">
    <property type="entry name" value="Osmotin/thaumatin-like_sf"/>
</dbReference>
<organism evidence="2 3">
    <name type="scientific">Diploptera punctata</name>
    <name type="common">Pacific beetle cockroach</name>
    <dbReference type="NCBI Taxonomy" id="6984"/>
    <lineage>
        <taxon>Eukaryota</taxon>
        <taxon>Metazoa</taxon>
        <taxon>Ecdysozoa</taxon>
        <taxon>Arthropoda</taxon>
        <taxon>Hexapoda</taxon>
        <taxon>Insecta</taxon>
        <taxon>Pterygota</taxon>
        <taxon>Neoptera</taxon>
        <taxon>Polyneoptera</taxon>
        <taxon>Dictyoptera</taxon>
        <taxon>Blattodea</taxon>
        <taxon>Blaberoidea</taxon>
        <taxon>Blaberidae</taxon>
        <taxon>Diplopterinae</taxon>
        <taxon>Diploptera</taxon>
    </lineage>
</organism>
<dbReference type="Gene3D" id="2.60.110.10">
    <property type="entry name" value="Thaumatin"/>
    <property type="match status" value="1"/>
</dbReference>
<keyword evidence="3" id="KW-1185">Reference proteome</keyword>
<feature type="disulfide bond" evidence="1">
    <location>
        <begin position="184"/>
        <end position="195"/>
    </location>
</feature>
<dbReference type="InterPro" id="IPR001938">
    <property type="entry name" value="Thaumatin"/>
</dbReference>
<feature type="disulfide bond" evidence="1">
    <location>
        <begin position="136"/>
        <end position="225"/>
    </location>
</feature>
<dbReference type="PIRSF" id="PIRSF002703">
    <property type="entry name" value="Thaumatin"/>
    <property type="match status" value="1"/>
</dbReference>
<feature type="disulfide bond" evidence="1">
    <location>
        <begin position="168"/>
        <end position="183"/>
    </location>
</feature>
<name>A0AAD8A0W3_DIPPU</name>
<feature type="disulfide bond" evidence="1">
    <location>
        <begin position="68"/>
        <end position="74"/>
    </location>
</feature>
<dbReference type="FunFam" id="2.60.110.10:FF:000004">
    <property type="entry name" value="THAUMATIN-LIKE PROTEIN 1"/>
    <property type="match status" value="1"/>
</dbReference>
<dbReference type="PANTHER" id="PTHR31048">
    <property type="entry name" value="OS03G0233200 PROTEIN"/>
    <property type="match status" value="1"/>
</dbReference>
<dbReference type="PRINTS" id="PR00347">
    <property type="entry name" value="THAUMATIN"/>
</dbReference>
<feature type="disulfide bond" evidence="1">
    <location>
        <begin position="141"/>
        <end position="208"/>
    </location>
</feature>
<reference evidence="2" key="2">
    <citation type="submission" date="2023-05" db="EMBL/GenBank/DDBJ databases">
        <authorList>
            <person name="Fouks B."/>
        </authorList>
    </citation>
    <scope>NUCLEOTIDE SEQUENCE</scope>
    <source>
        <strain evidence="2">Stay&amp;Tobe</strain>
        <tissue evidence="2">Testes</tissue>
    </source>
</reference>
<feature type="disulfide bond" evidence="1">
    <location>
        <begin position="79"/>
        <end position="85"/>
    </location>
</feature>
<dbReference type="SUPFAM" id="SSF49870">
    <property type="entry name" value="Osmotin, thaumatin-like protein"/>
    <property type="match status" value="1"/>
</dbReference>
<evidence type="ECO:0000256" key="1">
    <source>
        <dbReference type="PIRSR" id="PIRSR002703-1"/>
    </source>
</evidence>
<dbReference type="AlphaFoldDB" id="A0AAD8A0W3"/>
<feature type="disulfide bond" evidence="1">
    <location>
        <begin position="149"/>
        <end position="164"/>
    </location>
</feature>
<accession>A0AAD8A0W3</accession>
<dbReference type="PROSITE" id="PS51367">
    <property type="entry name" value="THAUMATIN_2"/>
    <property type="match status" value="1"/>
</dbReference>
<proteinExistence type="predicted"/>
<gene>
    <name evidence="2" type="ORF">L9F63_027969</name>
</gene>
<dbReference type="SMART" id="SM00205">
    <property type="entry name" value="THN"/>
    <property type="match status" value="1"/>
</dbReference>
<dbReference type="Pfam" id="PF00314">
    <property type="entry name" value="Thaumatin"/>
    <property type="match status" value="1"/>
</dbReference>
<protein>
    <recommendedName>
        <fullName evidence="4">Thaumatin-like protein</fullName>
    </recommendedName>
</protein>
<dbReference type="EMBL" id="JASPKZ010004890">
    <property type="protein sequence ID" value="KAJ9589772.1"/>
    <property type="molecule type" value="Genomic_DNA"/>
</dbReference>
<reference evidence="2" key="1">
    <citation type="journal article" date="2023" name="IScience">
        <title>Live-bearing cockroach genome reveals convergent evolutionary mechanisms linked to viviparity in insects and beyond.</title>
        <authorList>
            <person name="Fouks B."/>
            <person name="Harrison M.C."/>
            <person name="Mikhailova A.A."/>
            <person name="Marchal E."/>
            <person name="English S."/>
            <person name="Carruthers M."/>
            <person name="Jennings E.C."/>
            <person name="Chiamaka E.L."/>
            <person name="Frigard R.A."/>
            <person name="Pippel M."/>
            <person name="Attardo G.M."/>
            <person name="Benoit J.B."/>
            <person name="Bornberg-Bauer E."/>
            <person name="Tobe S.S."/>
        </authorList>
    </citation>
    <scope>NUCLEOTIDE SEQUENCE</scope>
    <source>
        <strain evidence="2">Stay&amp;Tobe</strain>
    </source>
</reference>
<dbReference type="Proteomes" id="UP001233999">
    <property type="component" value="Unassembled WGS sequence"/>
</dbReference>
<sequence>MLFCTLQLTKARLFRIHNNLGDRIFVGILGNAGKLTPDNGGFELDSQQERDVEVQDDWAGRFWARTGCDDSGNCQTGDCNGQVECGGIGGTPPATLVEITLRGDNNQDFYDISLVDGFNVKASITPADQQGSGYHCTTADCSNDLNPNCPGDLQVTSGDGISGCKSSCVVASSNNDPNKDIYCCTGQNDKPDTGCTGGESATYFQDNCPNAYSFAYNDGSSTFTCDTGDYPYDITFG</sequence>
<keyword evidence="1" id="KW-1015">Disulfide bond</keyword>
<comment type="caution">
    <text evidence="2">The sequence shown here is derived from an EMBL/GenBank/DDBJ whole genome shotgun (WGS) entry which is preliminary data.</text>
</comment>
<evidence type="ECO:0000313" key="3">
    <source>
        <dbReference type="Proteomes" id="UP001233999"/>
    </source>
</evidence>
<evidence type="ECO:0000313" key="2">
    <source>
        <dbReference type="EMBL" id="KAJ9589772.1"/>
    </source>
</evidence>